<keyword evidence="10" id="KW-1185">Reference proteome</keyword>
<reference evidence="10" key="1">
    <citation type="journal article" date="2019" name="Int. J. Syst. Evol. Microbiol.">
        <title>The Global Catalogue of Microorganisms (GCM) 10K type strain sequencing project: providing services to taxonomists for standard genome sequencing and annotation.</title>
        <authorList>
            <consortium name="The Broad Institute Genomics Platform"/>
            <consortium name="The Broad Institute Genome Sequencing Center for Infectious Disease"/>
            <person name="Wu L."/>
            <person name="Ma J."/>
        </authorList>
    </citation>
    <scope>NUCLEOTIDE SEQUENCE [LARGE SCALE GENOMIC DNA]</scope>
    <source>
        <strain evidence="10">JCM 18283</strain>
    </source>
</reference>
<dbReference type="Pfam" id="PF20142">
    <property type="entry name" value="Scaffold"/>
    <property type="match status" value="1"/>
</dbReference>
<sequence length="520" mass="58950">MRQHIYFLYMITKITNNKALLFVATIALAFITVIPGCKKSKSDLGKEMADATGNKTFKDMTNEGFAEAFKKAMTDNKSLLTYPDVIKSYYAENDYEPVLVLNHLKNEDLQTLSTYLDNSTQHGINPQIFRADSIKALLARIKDKKAVKDVNTAYTTLAKLELLTANSLIRYSNALQYGLISPRKIYQRYYTETKRPDSTSMKSVFAVKELKSYLDSIQPKSAQYKALQKALTDKVQAPGMTPEESERYFAVNLERLRWKNKPDAKKYVIVNIPDYRLDVMENGKSALNMKVCVGEGRNMDKEVSLVEYDESDKIDRPFSRETPQLGSLIHSVQVNPVWNIPKSIASKEIMVQAANDPYYLDNENIDVYHNGQKVDDPETIDWGSASKNEYEFKQRPGDGNALGKIKFLFKNGSSVYLHDTPAKNAFNQNMRAVSHGCVRVEQPQQLAEALFGNGDKYKMIVDKMNNPSSTPTDIALPNKVPVYLTYVTCWVDDSGKIQFRPDVYGLDVVLYGHMKKLLSV</sequence>
<gene>
    <name evidence="9" type="ORF">GCM10023313_25280</name>
</gene>
<dbReference type="SUPFAM" id="SSF141523">
    <property type="entry name" value="L,D-transpeptidase catalytic domain-like"/>
    <property type="match status" value="1"/>
</dbReference>
<feature type="active site" description="Proton donor/acceptor" evidence="7">
    <location>
        <position position="418"/>
    </location>
</feature>
<evidence type="ECO:0000256" key="7">
    <source>
        <dbReference type="PROSITE-ProRule" id="PRU01373"/>
    </source>
</evidence>
<dbReference type="Gene3D" id="2.40.440.10">
    <property type="entry name" value="L,D-transpeptidase catalytic domain-like"/>
    <property type="match status" value="1"/>
</dbReference>
<evidence type="ECO:0000256" key="1">
    <source>
        <dbReference type="ARBA" id="ARBA00004752"/>
    </source>
</evidence>
<dbReference type="PROSITE" id="PS52029">
    <property type="entry name" value="LD_TPASE"/>
    <property type="match status" value="1"/>
</dbReference>
<dbReference type="InterPro" id="IPR052905">
    <property type="entry name" value="LD-transpeptidase_YkuD-like"/>
</dbReference>
<evidence type="ECO:0000313" key="10">
    <source>
        <dbReference type="Proteomes" id="UP001501436"/>
    </source>
</evidence>
<organism evidence="9 10">
    <name type="scientific">Mucilaginibacter defluvii</name>
    <dbReference type="NCBI Taxonomy" id="1196019"/>
    <lineage>
        <taxon>Bacteria</taxon>
        <taxon>Pseudomonadati</taxon>
        <taxon>Bacteroidota</taxon>
        <taxon>Sphingobacteriia</taxon>
        <taxon>Sphingobacteriales</taxon>
        <taxon>Sphingobacteriaceae</taxon>
        <taxon>Mucilaginibacter</taxon>
    </lineage>
</organism>
<comment type="caution">
    <text evidence="9">The sequence shown here is derived from an EMBL/GenBank/DDBJ whole genome shotgun (WGS) entry which is preliminary data.</text>
</comment>
<feature type="domain" description="L,D-TPase catalytic" evidence="8">
    <location>
        <begin position="266"/>
        <end position="460"/>
    </location>
</feature>
<evidence type="ECO:0000313" key="9">
    <source>
        <dbReference type="EMBL" id="GAA4920443.1"/>
    </source>
</evidence>
<dbReference type="PANTHER" id="PTHR41533">
    <property type="entry name" value="L,D-TRANSPEPTIDASE HI_1667-RELATED"/>
    <property type="match status" value="1"/>
</dbReference>
<evidence type="ECO:0000256" key="5">
    <source>
        <dbReference type="ARBA" id="ARBA00022984"/>
    </source>
</evidence>
<evidence type="ECO:0000256" key="6">
    <source>
        <dbReference type="ARBA" id="ARBA00023316"/>
    </source>
</evidence>
<keyword evidence="5 7" id="KW-0573">Peptidoglycan synthesis</keyword>
<name>A0ABP9G5Q1_9SPHI</name>
<dbReference type="CDD" id="cd16913">
    <property type="entry name" value="YkuD_like"/>
    <property type="match status" value="1"/>
</dbReference>
<comment type="pathway">
    <text evidence="1 7">Cell wall biogenesis; peptidoglycan biosynthesis.</text>
</comment>
<dbReference type="InterPro" id="IPR045380">
    <property type="entry name" value="LD_TPept_scaffold_dom"/>
</dbReference>
<dbReference type="Pfam" id="PF03734">
    <property type="entry name" value="YkuD"/>
    <property type="match status" value="1"/>
</dbReference>
<evidence type="ECO:0000256" key="3">
    <source>
        <dbReference type="ARBA" id="ARBA00022679"/>
    </source>
</evidence>
<feature type="active site" description="Nucleophile" evidence="7">
    <location>
        <position position="437"/>
    </location>
</feature>
<evidence type="ECO:0000259" key="8">
    <source>
        <dbReference type="PROSITE" id="PS52029"/>
    </source>
</evidence>
<keyword evidence="3" id="KW-0808">Transferase</keyword>
<dbReference type="InterPro" id="IPR038063">
    <property type="entry name" value="Transpep_catalytic_dom"/>
</dbReference>
<dbReference type="Proteomes" id="UP001501436">
    <property type="component" value="Unassembled WGS sequence"/>
</dbReference>
<proteinExistence type="inferred from homology"/>
<evidence type="ECO:0000256" key="2">
    <source>
        <dbReference type="ARBA" id="ARBA00005992"/>
    </source>
</evidence>
<accession>A0ABP9G5Q1</accession>
<evidence type="ECO:0000256" key="4">
    <source>
        <dbReference type="ARBA" id="ARBA00022960"/>
    </source>
</evidence>
<keyword evidence="4 7" id="KW-0133">Cell shape</keyword>
<dbReference type="PANTHER" id="PTHR41533:SF2">
    <property type="entry name" value="BLR7131 PROTEIN"/>
    <property type="match status" value="1"/>
</dbReference>
<keyword evidence="6 7" id="KW-0961">Cell wall biogenesis/degradation</keyword>
<comment type="similarity">
    <text evidence="2">Belongs to the YkuD family.</text>
</comment>
<dbReference type="EMBL" id="BAABJI010000002">
    <property type="protein sequence ID" value="GAA4920443.1"/>
    <property type="molecule type" value="Genomic_DNA"/>
</dbReference>
<dbReference type="InterPro" id="IPR005490">
    <property type="entry name" value="LD_TPept_cat_dom"/>
</dbReference>
<protein>
    <recommendedName>
        <fullName evidence="8">L,D-TPase catalytic domain-containing protein</fullName>
    </recommendedName>
</protein>